<keyword evidence="5" id="KW-0472">Membrane</keyword>
<keyword evidence="2" id="KW-0813">Transport</keyword>
<name>A0A1F7L0C3_9BACT</name>
<keyword evidence="6" id="KW-0066">ATP synthesis</keyword>
<reference evidence="7 8" key="1">
    <citation type="journal article" date="2016" name="Nat. Commun.">
        <title>Thousands of microbial genomes shed light on interconnected biogeochemical processes in an aquifer system.</title>
        <authorList>
            <person name="Anantharaman K."/>
            <person name="Brown C.T."/>
            <person name="Hug L.A."/>
            <person name="Sharon I."/>
            <person name="Castelle C.J."/>
            <person name="Probst A.J."/>
            <person name="Thomas B.C."/>
            <person name="Singh A."/>
            <person name="Wilkins M.J."/>
            <person name="Karaoz U."/>
            <person name="Brodie E.L."/>
            <person name="Williams K.H."/>
            <person name="Hubbard S.S."/>
            <person name="Banfield J.F."/>
        </authorList>
    </citation>
    <scope>NUCLEOTIDE SEQUENCE [LARGE SCALE GENOMIC DNA]</scope>
</reference>
<organism evidence="7 8">
    <name type="scientific">Candidatus Roizmanbacteria bacterium RIFOXYD1_FULL_38_12</name>
    <dbReference type="NCBI Taxonomy" id="1802093"/>
    <lineage>
        <taxon>Bacteria</taxon>
        <taxon>Candidatus Roizmaniibacteriota</taxon>
    </lineage>
</organism>
<dbReference type="AlphaFoldDB" id="A0A1F7L0C3"/>
<evidence type="ECO:0000256" key="2">
    <source>
        <dbReference type="ARBA" id="ARBA00022448"/>
    </source>
</evidence>
<dbReference type="Pfam" id="PF00213">
    <property type="entry name" value="OSCP"/>
    <property type="match status" value="1"/>
</dbReference>
<proteinExistence type="predicted"/>
<dbReference type="GO" id="GO:0046933">
    <property type="term" value="F:proton-transporting ATP synthase activity, rotational mechanism"/>
    <property type="evidence" value="ECO:0007669"/>
    <property type="project" value="InterPro"/>
</dbReference>
<evidence type="ECO:0000313" key="7">
    <source>
        <dbReference type="EMBL" id="OGK73579.1"/>
    </source>
</evidence>
<gene>
    <name evidence="7" type="ORF">A3K52_02185</name>
</gene>
<dbReference type="Proteomes" id="UP000177050">
    <property type="component" value="Unassembled WGS sequence"/>
</dbReference>
<dbReference type="PANTHER" id="PTHR11910">
    <property type="entry name" value="ATP SYNTHASE DELTA CHAIN"/>
    <property type="match status" value="1"/>
</dbReference>
<evidence type="ECO:0000256" key="5">
    <source>
        <dbReference type="ARBA" id="ARBA00023136"/>
    </source>
</evidence>
<comment type="caution">
    <text evidence="7">The sequence shown here is derived from an EMBL/GenBank/DDBJ whole genome shotgun (WGS) entry which is preliminary data.</text>
</comment>
<keyword evidence="3" id="KW-0375">Hydrogen ion transport</keyword>
<dbReference type="GO" id="GO:0016020">
    <property type="term" value="C:membrane"/>
    <property type="evidence" value="ECO:0007669"/>
    <property type="project" value="UniProtKB-SubCell"/>
</dbReference>
<dbReference type="PRINTS" id="PR00125">
    <property type="entry name" value="ATPASEDELTA"/>
</dbReference>
<evidence type="ECO:0000256" key="4">
    <source>
        <dbReference type="ARBA" id="ARBA00023065"/>
    </source>
</evidence>
<evidence type="ECO:0000256" key="6">
    <source>
        <dbReference type="ARBA" id="ARBA00023310"/>
    </source>
</evidence>
<comment type="subcellular location">
    <subcellularLocation>
        <location evidence="1">Membrane</location>
    </subcellularLocation>
</comment>
<sequence length="93" mass="10481">MNINPQLQSVLRKHFGKELDEIQDKVLIISAYKLAPDEINAIVAKFPQCQGKTVENEVDISIIGGFVIHFGSKLIDLSVKTLLQTVQQKLYEE</sequence>
<evidence type="ECO:0000313" key="8">
    <source>
        <dbReference type="Proteomes" id="UP000177050"/>
    </source>
</evidence>
<accession>A0A1F7L0C3</accession>
<evidence type="ECO:0000256" key="3">
    <source>
        <dbReference type="ARBA" id="ARBA00022781"/>
    </source>
</evidence>
<dbReference type="EMBL" id="MGBR01000001">
    <property type="protein sequence ID" value="OGK73579.1"/>
    <property type="molecule type" value="Genomic_DNA"/>
</dbReference>
<keyword evidence="4" id="KW-0406">Ion transport</keyword>
<protein>
    <submittedName>
        <fullName evidence="7">Uncharacterized protein</fullName>
    </submittedName>
</protein>
<dbReference type="InterPro" id="IPR000711">
    <property type="entry name" value="ATPase_OSCP/dsu"/>
</dbReference>
<evidence type="ECO:0000256" key="1">
    <source>
        <dbReference type="ARBA" id="ARBA00004370"/>
    </source>
</evidence>